<evidence type="ECO:0000256" key="5">
    <source>
        <dbReference type="ARBA" id="ARBA00023110"/>
    </source>
</evidence>
<name>W8V3Y8_KLEPN</name>
<comment type="subcellular location">
    <subcellularLocation>
        <location evidence="2">Cytoplasm</location>
    </subcellularLocation>
</comment>
<keyword evidence="5 7" id="KW-0697">Rotamase</keyword>
<evidence type="ECO:0000256" key="4">
    <source>
        <dbReference type="ARBA" id="ARBA00022490"/>
    </source>
</evidence>
<dbReference type="InterPro" id="IPR044665">
    <property type="entry name" value="E_coli_cyclophilin_A-like"/>
</dbReference>
<dbReference type="GO" id="GO:0006457">
    <property type="term" value="P:protein folding"/>
    <property type="evidence" value="ECO:0007669"/>
    <property type="project" value="InterPro"/>
</dbReference>
<dbReference type="EC" id="5.2.1.8" evidence="7"/>
<dbReference type="PROSITE" id="PS00170">
    <property type="entry name" value="CSA_PPIASE_1"/>
    <property type="match status" value="1"/>
</dbReference>
<dbReference type="Gene3D" id="2.40.100.10">
    <property type="entry name" value="Cyclophilin-like"/>
    <property type="match status" value="1"/>
</dbReference>
<dbReference type="FunFam" id="2.40.100.10:FF:000004">
    <property type="entry name" value="Peptidyl-prolyl cis-trans isomerase"/>
    <property type="match status" value="1"/>
</dbReference>
<dbReference type="NCBIfam" id="NF008057">
    <property type="entry name" value="PRK10791.1"/>
    <property type="match status" value="1"/>
</dbReference>
<evidence type="ECO:0000313" key="9">
    <source>
        <dbReference type="EMBL" id="AHM80937.1"/>
    </source>
</evidence>
<dbReference type="GO" id="GO:0003755">
    <property type="term" value="F:peptidyl-prolyl cis-trans isomerase activity"/>
    <property type="evidence" value="ECO:0007669"/>
    <property type="project" value="UniProtKB-UniRule"/>
</dbReference>
<dbReference type="Pfam" id="PF00160">
    <property type="entry name" value="Pro_isomerase"/>
    <property type="match status" value="1"/>
</dbReference>
<dbReference type="PANTHER" id="PTHR43246">
    <property type="entry name" value="PEPTIDYL-PROLYL CIS-TRANS ISOMERASE CYP38, CHLOROPLASTIC"/>
    <property type="match status" value="1"/>
</dbReference>
<dbReference type="AlphaFoldDB" id="W8V3Y8"/>
<dbReference type="HOGENOM" id="CLU_012062_16_9_6"/>
<dbReference type="InterPro" id="IPR029000">
    <property type="entry name" value="Cyclophilin-like_dom_sf"/>
</dbReference>
<sequence length="215" mass="23930">MGNEVSIIPIIQTGRSTHCKVHRPPRLCYNTPLYLTRHRVLAPHSSEQDAKMVTFHTNHGDIVIKTFDDKAPETVKNFLDYCREGFYDNTIFHRVINGFMIQGGGFEPGMKQKATKSPIQNEANNGLKNTRGTLAMARTQAPHSATAQFFINVVDNDFLNFSGESLQGWGYCVFAEVVEGMDVVDKIKAVATGRSGMHQDVPKDDVIIKSVTVSE</sequence>
<dbReference type="SUPFAM" id="SSF50891">
    <property type="entry name" value="Cyclophilin-like"/>
    <property type="match status" value="1"/>
</dbReference>
<dbReference type="PROSITE" id="PS50072">
    <property type="entry name" value="CSA_PPIASE_2"/>
    <property type="match status" value="1"/>
</dbReference>
<evidence type="ECO:0000256" key="3">
    <source>
        <dbReference type="ARBA" id="ARBA00007365"/>
    </source>
</evidence>
<dbReference type="GO" id="GO:0005737">
    <property type="term" value="C:cytoplasm"/>
    <property type="evidence" value="ECO:0007669"/>
    <property type="project" value="UniProtKB-SubCell"/>
</dbReference>
<dbReference type="KEGG" id="kps:KPNJ2_04157"/>
<evidence type="ECO:0000256" key="2">
    <source>
        <dbReference type="ARBA" id="ARBA00004496"/>
    </source>
</evidence>
<evidence type="ECO:0000259" key="8">
    <source>
        <dbReference type="PROSITE" id="PS50072"/>
    </source>
</evidence>
<dbReference type="PATRIC" id="fig|1420013.3.peg.3908"/>
<comment type="catalytic activity">
    <reaction evidence="7">
        <text>[protein]-peptidylproline (omega=180) = [protein]-peptidylproline (omega=0)</text>
        <dbReference type="Rhea" id="RHEA:16237"/>
        <dbReference type="Rhea" id="RHEA-COMP:10747"/>
        <dbReference type="Rhea" id="RHEA-COMP:10748"/>
        <dbReference type="ChEBI" id="CHEBI:83833"/>
        <dbReference type="ChEBI" id="CHEBI:83834"/>
        <dbReference type="EC" id="5.2.1.8"/>
    </reaction>
</comment>
<evidence type="ECO:0000313" key="10">
    <source>
        <dbReference type="Proteomes" id="UP000019586"/>
    </source>
</evidence>
<dbReference type="InterPro" id="IPR020892">
    <property type="entry name" value="Cyclophilin-type_PPIase_CS"/>
</dbReference>
<dbReference type="InterPro" id="IPR002130">
    <property type="entry name" value="Cyclophilin-type_PPIase_dom"/>
</dbReference>
<evidence type="ECO:0000256" key="1">
    <source>
        <dbReference type="ARBA" id="ARBA00002388"/>
    </source>
</evidence>
<gene>
    <name evidence="9" type="ORF">KPNJ2_04157</name>
</gene>
<dbReference type="EMBL" id="CP006918">
    <property type="protein sequence ID" value="AHM80937.1"/>
    <property type="molecule type" value="Genomic_DNA"/>
</dbReference>
<feature type="domain" description="PPIase cyclophilin-type" evidence="8">
    <location>
        <begin position="49"/>
        <end position="213"/>
    </location>
</feature>
<evidence type="ECO:0000256" key="6">
    <source>
        <dbReference type="ARBA" id="ARBA00023235"/>
    </source>
</evidence>
<comment type="similarity">
    <text evidence="3 7">Belongs to the cyclophilin-type PPIase family.</text>
</comment>
<evidence type="ECO:0000256" key="7">
    <source>
        <dbReference type="RuleBase" id="RU363019"/>
    </source>
</evidence>
<dbReference type="PRINTS" id="PR00153">
    <property type="entry name" value="CSAPPISMRASE"/>
</dbReference>
<dbReference type="CDD" id="cd01920">
    <property type="entry name" value="cyclophilin_EcCYP_like"/>
    <property type="match status" value="1"/>
</dbReference>
<protein>
    <recommendedName>
        <fullName evidence="7">Peptidyl-prolyl cis-trans isomerase</fullName>
        <shortName evidence="7">PPIase</shortName>
        <ecNumber evidence="7">5.2.1.8</ecNumber>
    </recommendedName>
</protein>
<proteinExistence type="inferred from homology"/>
<comment type="function">
    <text evidence="1 7">PPIases accelerate the folding of proteins. It catalyzes the cis-trans isomerization of proline imidic peptide bonds in oligopeptides.</text>
</comment>
<dbReference type="Proteomes" id="UP000019586">
    <property type="component" value="Chromosome"/>
</dbReference>
<accession>W8V3Y8</accession>
<keyword evidence="4" id="KW-0963">Cytoplasm</keyword>
<organism evidence="9 10">
    <name type="scientific">Klebsiella pneumoniae 30684/NJST258_2</name>
    <dbReference type="NCBI Taxonomy" id="1420013"/>
    <lineage>
        <taxon>Bacteria</taxon>
        <taxon>Pseudomonadati</taxon>
        <taxon>Pseudomonadota</taxon>
        <taxon>Gammaproteobacteria</taxon>
        <taxon>Enterobacterales</taxon>
        <taxon>Enterobacteriaceae</taxon>
        <taxon>Klebsiella/Raoultella group</taxon>
        <taxon>Klebsiella</taxon>
        <taxon>Klebsiella pneumoniae complex</taxon>
    </lineage>
</organism>
<keyword evidence="6 7" id="KW-0413">Isomerase</keyword>
<reference evidence="9 10" key="1">
    <citation type="journal article" date="2014" name="Proc. Natl. Acad. Sci. U.S.A.">
        <title>Molecular dissection of the evolution of carbapenem-resistant multilocus sequence type 258 Klebsiella pneumoniae.</title>
        <authorList>
            <person name="Deleo F.R."/>
            <person name="Chen L."/>
            <person name="Porcella S.F."/>
            <person name="Martens C.A."/>
            <person name="Kobayashi S.D."/>
            <person name="Porter A.R."/>
            <person name="Chavda K.D."/>
            <person name="Jacobs M.R."/>
            <person name="Mathema B."/>
            <person name="Olsen R.J."/>
            <person name="Bonomo R.A."/>
            <person name="Musser J.M."/>
            <person name="Kreiswirth B.N."/>
        </authorList>
    </citation>
    <scope>NUCLEOTIDE SEQUENCE [LARGE SCALE GENOMIC DNA]</scope>
    <source>
        <strain evidence="9">30684/NJST258_2</strain>
    </source>
</reference>